<evidence type="ECO:0000256" key="1">
    <source>
        <dbReference type="SAM" id="MobiDB-lite"/>
    </source>
</evidence>
<name>A0A316HZQ5_9PSEU</name>
<keyword evidence="5" id="KW-1185">Reference proteome</keyword>
<evidence type="ECO:0000313" key="4">
    <source>
        <dbReference type="Proteomes" id="UP000246005"/>
    </source>
</evidence>
<evidence type="ECO:0000313" key="3">
    <source>
        <dbReference type="EMBL" id="RAS70361.1"/>
    </source>
</evidence>
<gene>
    <name evidence="3" type="ORF">C8D87_101661</name>
    <name evidence="2" type="ORF">C8D88_110148</name>
</gene>
<feature type="region of interest" description="Disordered" evidence="1">
    <location>
        <begin position="1"/>
        <end position="63"/>
    </location>
</feature>
<dbReference type="EMBL" id="QLTT01000001">
    <property type="protein sequence ID" value="RAS70361.1"/>
    <property type="molecule type" value="Genomic_DNA"/>
</dbReference>
<accession>A0A316HZQ5</accession>
<dbReference type="Proteomes" id="UP000246005">
    <property type="component" value="Unassembled WGS sequence"/>
</dbReference>
<evidence type="ECO:0000313" key="5">
    <source>
        <dbReference type="Proteomes" id="UP000248714"/>
    </source>
</evidence>
<protein>
    <submittedName>
        <fullName evidence="2">Uncharacterized protein</fullName>
    </submittedName>
</protein>
<comment type="caution">
    <text evidence="2">The sequence shown here is derived from an EMBL/GenBank/DDBJ whole genome shotgun (WGS) entry which is preliminary data.</text>
</comment>
<feature type="compositionally biased region" description="Polar residues" evidence="1">
    <location>
        <begin position="36"/>
        <end position="49"/>
    </location>
</feature>
<dbReference type="RefSeq" id="WP_109639495.1">
    <property type="nucleotide sequence ID" value="NZ_QGHB01000010.1"/>
</dbReference>
<dbReference type="Proteomes" id="UP000248714">
    <property type="component" value="Unassembled WGS sequence"/>
</dbReference>
<feature type="compositionally biased region" description="Basic and acidic residues" evidence="1">
    <location>
        <begin position="1"/>
        <end position="19"/>
    </location>
</feature>
<proteinExistence type="predicted"/>
<reference evidence="2 4" key="1">
    <citation type="submission" date="2018-05" db="EMBL/GenBank/DDBJ databases">
        <title>Genomic Encyclopedia of Type Strains, Phase IV (KMG-IV): sequencing the most valuable type-strain genomes for metagenomic binning, comparative biology and taxonomic classification.</title>
        <authorList>
            <person name="Goeker M."/>
        </authorList>
    </citation>
    <scope>NUCLEOTIDE SEQUENCE [LARGE SCALE GENOMIC DNA]</scope>
    <source>
        <strain evidence="3 5">DSM 45479</strain>
        <strain evidence="2 4">DSM 45480</strain>
    </source>
</reference>
<dbReference type="OrthoDB" id="3696107at2"/>
<dbReference type="EMBL" id="QGHB01000010">
    <property type="protein sequence ID" value="PWK83692.1"/>
    <property type="molecule type" value="Genomic_DNA"/>
</dbReference>
<sequence>MSTERRREQEYDDASRASLEESGTGEDDTVPGRSGSGSTHPEPNPTGNVGLSDYSASDDPDAG</sequence>
<dbReference type="AlphaFoldDB" id="A0A316HZQ5"/>
<organism evidence="2 4">
    <name type="scientific">Lentzea atacamensis</name>
    <dbReference type="NCBI Taxonomy" id="531938"/>
    <lineage>
        <taxon>Bacteria</taxon>
        <taxon>Bacillati</taxon>
        <taxon>Actinomycetota</taxon>
        <taxon>Actinomycetes</taxon>
        <taxon>Pseudonocardiales</taxon>
        <taxon>Pseudonocardiaceae</taxon>
        <taxon>Lentzea</taxon>
    </lineage>
</organism>
<evidence type="ECO:0000313" key="2">
    <source>
        <dbReference type="EMBL" id="PWK83692.1"/>
    </source>
</evidence>